<evidence type="ECO:0008006" key="4">
    <source>
        <dbReference type="Google" id="ProtNLM"/>
    </source>
</evidence>
<dbReference type="GO" id="GO:0046872">
    <property type="term" value="F:metal ion binding"/>
    <property type="evidence" value="ECO:0007669"/>
    <property type="project" value="UniProtKB-KW"/>
</dbReference>
<proteinExistence type="predicted"/>
<accession>A0A382LF63</accession>
<dbReference type="PANTHER" id="PTHR20883:SF15">
    <property type="entry name" value="PHYTANOYL-COA DIOXYGENASE DOMAIN-CONTAINING PROTEIN 1"/>
    <property type="match status" value="1"/>
</dbReference>
<evidence type="ECO:0000256" key="2">
    <source>
        <dbReference type="ARBA" id="ARBA00023004"/>
    </source>
</evidence>
<organism evidence="3">
    <name type="scientific">marine metagenome</name>
    <dbReference type="NCBI Taxonomy" id="408172"/>
    <lineage>
        <taxon>unclassified sequences</taxon>
        <taxon>metagenomes</taxon>
        <taxon>ecological metagenomes</taxon>
    </lineage>
</organism>
<gene>
    <name evidence="3" type="ORF">METZ01_LOCUS287369</name>
</gene>
<keyword evidence="2" id="KW-0408">Iron</keyword>
<dbReference type="InterPro" id="IPR008775">
    <property type="entry name" value="Phytyl_CoA_dOase-like"/>
</dbReference>
<dbReference type="Gene3D" id="2.60.120.620">
    <property type="entry name" value="q2cbj1_9rhob like domain"/>
    <property type="match status" value="1"/>
</dbReference>
<dbReference type="Pfam" id="PF05721">
    <property type="entry name" value="PhyH"/>
    <property type="match status" value="1"/>
</dbReference>
<reference evidence="3" key="1">
    <citation type="submission" date="2018-05" db="EMBL/GenBank/DDBJ databases">
        <authorList>
            <person name="Lanie J.A."/>
            <person name="Ng W.-L."/>
            <person name="Kazmierczak K.M."/>
            <person name="Andrzejewski T.M."/>
            <person name="Davidsen T.M."/>
            <person name="Wayne K.J."/>
            <person name="Tettelin H."/>
            <person name="Glass J.I."/>
            <person name="Rusch D."/>
            <person name="Podicherti R."/>
            <person name="Tsui H.-C.T."/>
            <person name="Winkler M.E."/>
        </authorList>
    </citation>
    <scope>NUCLEOTIDE SEQUENCE</scope>
</reference>
<evidence type="ECO:0000313" key="3">
    <source>
        <dbReference type="EMBL" id="SVC34515.1"/>
    </source>
</evidence>
<dbReference type="AlphaFoldDB" id="A0A382LF63"/>
<dbReference type="SUPFAM" id="SSF51197">
    <property type="entry name" value="Clavaminate synthase-like"/>
    <property type="match status" value="1"/>
</dbReference>
<name>A0A382LF63_9ZZZZ</name>
<feature type="non-terminal residue" evidence="3">
    <location>
        <position position="247"/>
    </location>
</feature>
<keyword evidence="1" id="KW-0479">Metal-binding</keyword>
<evidence type="ECO:0000256" key="1">
    <source>
        <dbReference type="ARBA" id="ARBA00022723"/>
    </source>
</evidence>
<dbReference type="EMBL" id="UINC01086238">
    <property type="protein sequence ID" value="SVC34515.1"/>
    <property type="molecule type" value="Genomic_DNA"/>
</dbReference>
<dbReference type="PANTHER" id="PTHR20883">
    <property type="entry name" value="PHYTANOYL-COA DIOXYGENASE DOMAIN CONTAINING 1"/>
    <property type="match status" value="1"/>
</dbReference>
<protein>
    <recommendedName>
        <fullName evidence="4">Mitomycin antibiotics/polyketide fumonisin biosynthesis protein</fullName>
    </recommendedName>
</protein>
<sequence>MTDEERYLFDLQGYMVIDDVLKPDELDDLNHLLDDYDLWAEPREQDRFFDCWKNDERQITRGPLHRFSRPFRQLIGHPRIVPYLTDLLGRQFRYDHGHAMLMKKGGGPFGLHGGAVPWHPGIRYEVADGQIHSELLVVEYALCDVDETDGGFCVLPGSHKSNFPCPSSFAAFEKTGPWLRHVQQKAGSAVIFTEALTHGTLPWTADHERRALFYRYTPGYMAFVGRYREDKLEEADGGYPRPSHSTE</sequence>